<evidence type="ECO:0000256" key="1">
    <source>
        <dbReference type="SAM" id="MobiDB-lite"/>
    </source>
</evidence>
<accession>A0ABY2BQP5</accession>
<feature type="region of interest" description="Disordered" evidence="1">
    <location>
        <begin position="217"/>
        <end position="259"/>
    </location>
</feature>
<sequence length="280" mass="28945">MPTPENFHALRPGPVLVDGQTWALTVHDLGLLQVPSGHLEASDPFVNLGEGQVVGVPPGEYPVRVTVADVSDEQDGSHLREAYLSVVLAEGEAAAVEAARQSGDDLPDGEYWVVPVDAGTVAFADAEAVGTAMPAGDWYEDVFDNDQDDSWFALMDSAEHLRGGCANIVMPLAKAGENVVLSHSGWGDGAYPVLRTLDATGRPLAIHIDLLVVGSDEEDEAAPAEDAPVSHADTPAPATAPAGSSAGSGPAPAGGEDRGRGCWGDCWGGSDGRPFQQTCG</sequence>
<feature type="compositionally biased region" description="Low complexity" evidence="1">
    <location>
        <begin position="234"/>
        <end position="254"/>
    </location>
</feature>
<name>A0ABY2BQP5_9ACTN</name>
<dbReference type="EMBL" id="SLWM01000003">
    <property type="protein sequence ID" value="TCO27755.1"/>
    <property type="molecule type" value="Genomic_DNA"/>
</dbReference>
<keyword evidence="3" id="KW-1185">Reference proteome</keyword>
<dbReference type="Pfam" id="PF14025">
    <property type="entry name" value="DUF4241"/>
    <property type="match status" value="1"/>
</dbReference>
<dbReference type="InterPro" id="IPR025335">
    <property type="entry name" value="DUF4241"/>
</dbReference>
<evidence type="ECO:0000313" key="2">
    <source>
        <dbReference type="EMBL" id="TCO27755.1"/>
    </source>
</evidence>
<dbReference type="Proteomes" id="UP000295818">
    <property type="component" value="Unassembled WGS sequence"/>
</dbReference>
<gene>
    <name evidence="2" type="ORF">EV644_103458</name>
</gene>
<comment type="caution">
    <text evidence="2">The sequence shown here is derived from an EMBL/GenBank/DDBJ whole genome shotgun (WGS) entry which is preliminary data.</text>
</comment>
<protein>
    <submittedName>
        <fullName evidence="2">Uncharacterized protein DUF4241</fullName>
    </submittedName>
</protein>
<dbReference type="RefSeq" id="WP_132191773.1">
    <property type="nucleotide sequence ID" value="NZ_SLWM01000003.1"/>
</dbReference>
<evidence type="ECO:0000313" key="3">
    <source>
        <dbReference type="Proteomes" id="UP000295818"/>
    </source>
</evidence>
<proteinExistence type="predicted"/>
<organism evidence="2 3">
    <name type="scientific">Kribbella orskensis</name>
    <dbReference type="NCBI Taxonomy" id="2512216"/>
    <lineage>
        <taxon>Bacteria</taxon>
        <taxon>Bacillati</taxon>
        <taxon>Actinomycetota</taxon>
        <taxon>Actinomycetes</taxon>
        <taxon>Propionibacteriales</taxon>
        <taxon>Kribbellaceae</taxon>
        <taxon>Kribbella</taxon>
    </lineage>
</organism>
<reference evidence="2 3" key="1">
    <citation type="journal article" date="2015" name="Stand. Genomic Sci.">
        <title>Genomic Encyclopedia of Bacterial and Archaeal Type Strains, Phase III: the genomes of soil and plant-associated and newly described type strains.</title>
        <authorList>
            <person name="Whitman W.B."/>
            <person name="Woyke T."/>
            <person name="Klenk H.P."/>
            <person name="Zhou Y."/>
            <person name="Lilburn T.G."/>
            <person name="Beck B.J."/>
            <person name="De Vos P."/>
            <person name="Vandamme P."/>
            <person name="Eisen J.A."/>
            <person name="Garrity G."/>
            <person name="Hugenholtz P."/>
            <person name="Kyrpides N.C."/>
        </authorList>
    </citation>
    <scope>NUCLEOTIDE SEQUENCE [LARGE SCALE GENOMIC DNA]</scope>
    <source>
        <strain evidence="2 3">VKM Ac-2538</strain>
    </source>
</reference>